<dbReference type="Gene3D" id="1.10.10.10">
    <property type="entry name" value="Winged helix-like DNA-binding domain superfamily/Winged helix DNA-binding domain"/>
    <property type="match status" value="1"/>
</dbReference>
<dbReference type="PANTHER" id="PTHR43133:SF8">
    <property type="entry name" value="RNA POLYMERASE SIGMA FACTOR HI_1459-RELATED"/>
    <property type="match status" value="1"/>
</dbReference>
<dbReference type="PANTHER" id="PTHR43133">
    <property type="entry name" value="RNA POLYMERASE ECF-TYPE SIGMA FACTO"/>
    <property type="match status" value="1"/>
</dbReference>
<dbReference type="Proteomes" id="UP000316855">
    <property type="component" value="Chromosome"/>
</dbReference>
<proteinExistence type="inferred from homology"/>
<comment type="similarity">
    <text evidence="1">Belongs to the sigma-70 factor family. ECF subfamily.</text>
</comment>
<dbReference type="Pfam" id="PF04542">
    <property type="entry name" value="Sigma70_r2"/>
    <property type="match status" value="1"/>
</dbReference>
<evidence type="ECO:0000259" key="6">
    <source>
        <dbReference type="Pfam" id="PF04542"/>
    </source>
</evidence>
<keyword evidence="8" id="KW-1185">Reference proteome</keyword>
<dbReference type="NCBIfam" id="TIGR02937">
    <property type="entry name" value="sigma70-ECF"/>
    <property type="match status" value="1"/>
</dbReference>
<dbReference type="InterPro" id="IPR007627">
    <property type="entry name" value="RNA_pol_sigma70_r2"/>
</dbReference>
<keyword evidence="4" id="KW-0238">DNA-binding</keyword>
<dbReference type="InterPro" id="IPR013325">
    <property type="entry name" value="RNA_pol_sigma_r2"/>
</dbReference>
<dbReference type="AlphaFoldDB" id="A0A517V6F6"/>
<dbReference type="KEGG" id="gax:Pan161_02030"/>
<evidence type="ECO:0000256" key="2">
    <source>
        <dbReference type="ARBA" id="ARBA00023015"/>
    </source>
</evidence>
<evidence type="ECO:0000256" key="5">
    <source>
        <dbReference type="ARBA" id="ARBA00023163"/>
    </source>
</evidence>
<evidence type="ECO:0000313" key="7">
    <source>
        <dbReference type="EMBL" id="QDT88585.1"/>
    </source>
</evidence>
<feature type="domain" description="RNA polymerase sigma-70 region 2" evidence="6">
    <location>
        <begin position="30"/>
        <end position="92"/>
    </location>
</feature>
<dbReference type="GO" id="GO:0016987">
    <property type="term" value="F:sigma factor activity"/>
    <property type="evidence" value="ECO:0007669"/>
    <property type="project" value="UniProtKB-KW"/>
</dbReference>
<evidence type="ECO:0000256" key="1">
    <source>
        <dbReference type="ARBA" id="ARBA00010641"/>
    </source>
</evidence>
<dbReference type="SUPFAM" id="SSF88946">
    <property type="entry name" value="Sigma2 domain of RNA polymerase sigma factors"/>
    <property type="match status" value="1"/>
</dbReference>
<keyword evidence="2" id="KW-0805">Transcription regulation</keyword>
<organism evidence="7 8">
    <name type="scientific">Gimesia algae</name>
    <dbReference type="NCBI Taxonomy" id="2527971"/>
    <lineage>
        <taxon>Bacteria</taxon>
        <taxon>Pseudomonadati</taxon>
        <taxon>Planctomycetota</taxon>
        <taxon>Planctomycetia</taxon>
        <taxon>Planctomycetales</taxon>
        <taxon>Planctomycetaceae</taxon>
        <taxon>Gimesia</taxon>
    </lineage>
</organism>
<dbReference type="InterPro" id="IPR039425">
    <property type="entry name" value="RNA_pol_sigma-70-like"/>
</dbReference>
<name>A0A517V6F6_9PLAN</name>
<gene>
    <name evidence="7" type="primary">sigE_1</name>
    <name evidence="7" type="ORF">Pan161_02030</name>
</gene>
<protein>
    <submittedName>
        <fullName evidence="7">ECF RNA polymerase sigma factor SigE</fullName>
    </submittedName>
</protein>
<evidence type="ECO:0000256" key="3">
    <source>
        <dbReference type="ARBA" id="ARBA00023082"/>
    </source>
</evidence>
<evidence type="ECO:0000313" key="8">
    <source>
        <dbReference type="Proteomes" id="UP000316855"/>
    </source>
</evidence>
<accession>A0A517V6F6</accession>
<dbReference type="Gene3D" id="1.10.1740.10">
    <property type="match status" value="1"/>
</dbReference>
<dbReference type="SUPFAM" id="SSF88659">
    <property type="entry name" value="Sigma3 and sigma4 domains of RNA polymerase sigma factors"/>
    <property type="match status" value="1"/>
</dbReference>
<dbReference type="InterPro" id="IPR014284">
    <property type="entry name" value="RNA_pol_sigma-70_dom"/>
</dbReference>
<keyword evidence="5" id="KW-0804">Transcription</keyword>
<dbReference type="GO" id="GO:0006352">
    <property type="term" value="P:DNA-templated transcription initiation"/>
    <property type="evidence" value="ECO:0007669"/>
    <property type="project" value="InterPro"/>
</dbReference>
<reference evidence="7 8" key="1">
    <citation type="submission" date="2019-02" db="EMBL/GenBank/DDBJ databases">
        <title>Deep-cultivation of Planctomycetes and their phenomic and genomic characterization uncovers novel biology.</title>
        <authorList>
            <person name="Wiegand S."/>
            <person name="Jogler M."/>
            <person name="Boedeker C."/>
            <person name="Pinto D."/>
            <person name="Vollmers J."/>
            <person name="Rivas-Marin E."/>
            <person name="Kohn T."/>
            <person name="Peeters S.H."/>
            <person name="Heuer A."/>
            <person name="Rast P."/>
            <person name="Oberbeckmann S."/>
            <person name="Bunk B."/>
            <person name="Jeske O."/>
            <person name="Meyerdierks A."/>
            <person name="Storesund J.E."/>
            <person name="Kallscheuer N."/>
            <person name="Luecker S."/>
            <person name="Lage O.M."/>
            <person name="Pohl T."/>
            <person name="Merkel B.J."/>
            <person name="Hornburger P."/>
            <person name="Mueller R.-W."/>
            <person name="Bruemmer F."/>
            <person name="Labrenz M."/>
            <person name="Spormann A.M."/>
            <person name="Op den Camp H."/>
            <person name="Overmann J."/>
            <person name="Amann R."/>
            <person name="Jetten M.S.M."/>
            <person name="Mascher T."/>
            <person name="Medema M.H."/>
            <person name="Devos D.P."/>
            <person name="Kaster A.-K."/>
            <person name="Ovreas L."/>
            <person name="Rohde M."/>
            <person name="Galperin M.Y."/>
            <person name="Jogler C."/>
        </authorList>
    </citation>
    <scope>NUCLEOTIDE SEQUENCE [LARGE SCALE GENOMIC DNA]</scope>
    <source>
        <strain evidence="7 8">Pan161</strain>
    </source>
</reference>
<dbReference type="GO" id="GO:0003677">
    <property type="term" value="F:DNA binding"/>
    <property type="evidence" value="ECO:0007669"/>
    <property type="project" value="UniProtKB-KW"/>
</dbReference>
<dbReference type="InterPro" id="IPR036388">
    <property type="entry name" value="WH-like_DNA-bd_sf"/>
</dbReference>
<sequence length="194" mass="22190">MQGPETRVSLIARLQHPTEDAAWDEFNGIYRPLIVRVARMRGLQYADAEDLSQDVLTAVRKSIERFDPHAAGSFRGWLRTITRNLVINHLTRFKGPVGSGDSKVLEMLQQIPACDEPTATLFDMELRRVRFRAAAEELKTEFKDPIWLSFWLTTVEGHSIADVAQQLDKSPGSVRTARCRVLARLRDKVRQFEE</sequence>
<dbReference type="EMBL" id="CP036343">
    <property type="protein sequence ID" value="QDT88585.1"/>
    <property type="molecule type" value="Genomic_DNA"/>
</dbReference>
<keyword evidence="3" id="KW-0731">Sigma factor</keyword>
<evidence type="ECO:0000256" key="4">
    <source>
        <dbReference type="ARBA" id="ARBA00023125"/>
    </source>
</evidence>
<dbReference type="InterPro" id="IPR013324">
    <property type="entry name" value="RNA_pol_sigma_r3/r4-like"/>
</dbReference>